<name>A0AAW0XWL8_CHEQU</name>
<dbReference type="AlphaFoldDB" id="A0AAW0XWL8"/>
<evidence type="ECO:0000313" key="3">
    <source>
        <dbReference type="Proteomes" id="UP001445076"/>
    </source>
</evidence>
<accession>A0AAW0XWL8</accession>
<comment type="caution">
    <text evidence="2">The sequence shown here is derived from an EMBL/GenBank/DDBJ whole genome shotgun (WGS) entry which is preliminary data.</text>
</comment>
<evidence type="ECO:0000256" key="1">
    <source>
        <dbReference type="SAM" id="MobiDB-lite"/>
    </source>
</evidence>
<keyword evidence="3" id="KW-1185">Reference proteome</keyword>
<sequence>QEDQDATLDHDATILQPQEATIQQDQNATIQQELEDVYGGVISAEQLALLDHQANPFNFSERVSQTMRPHFTEVGMQTEPAPSTTFRANVGFFEIHDAYRQHQQEVLTLRNLKKVQQGKINKDAKGGKQCDSVAQRQKREGELSRQPVVCSRDRSDCSLAGLLPLLQVLERMVSQNLYQDVIQ</sequence>
<proteinExistence type="predicted"/>
<dbReference type="EMBL" id="JARKIK010000010">
    <property type="protein sequence ID" value="KAK8748935.1"/>
    <property type="molecule type" value="Genomic_DNA"/>
</dbReference>
<feature type="region of interest" description="Disordered" evidence="1">
    <location>
        <begin position="123"/>
        <end position="147"/>
    </location>
</feature>
<protein>
    <submittedName>
        <fullName evidence="2">Uncharacterized protein</fullName>
    </submittedName>
</protein>
<dbReference type="Proteomes" id="UP001445076">
    <property type="component" value="Unassembled WGS sequence"/>
</dbReference>
<evidence type="ECO:0000313" key="2">
    <source>
        <dbReference type="EMBL" id="KAK8748935.1"/>
    </source>
</evidence>
<organism evidence="2 3">
    <name type="scientific">Cherax quadricarinatus</name>
    <name type="common">Australian red claw crayfish</name>
    <dbReference type="NCBI Taxonomy" id="27406"/>
    <lineage>
        <taxon>Eukaryota</taxon>
        <taxon>Metazoa</taxon>
        <taxon>Ecdysozoa</taxon>
        <taxon>Arthropoda</taxon>
        <taxon>Crustacea</taxon>
        <taxon>Multicrustacea</taxon>
        <taxon>Malacostraca</taxon>
        <taxon>Eumalacostraca</taxon>
        <taxon>Eucarida</taxon>
        <taxon>Decapoda</taxon>
        <taxon>Pleocyemata</taxon>
        <taxon>Astacidea</taxon>
        <taxon>Parastacoidea</taxon>
        <taxon>Parastacidae</taxon>
        <taxon>Cherax</taxon>
    </lineage>
</organism>
<gene>
    <name evidence="2" type="ORF">OTU49_015606</name>
</gene>
<feature type="non-terminal residue" evidence="2">
    <location>
        <position position="183"/>
    </location>
</feature>
<reference evidence="2 3" key="1">
    <citation type="journal article" date="2024" name="BMC Genomics">
        <title>Genome assembly of redclaw crayfish (Cherax quadricarinatus) provides insights into its immune adaptation and hypoxia tolerance.</title>
        <authorList>
            <person name="Liu Z."/>
            <person name="Zheng J."/>
            <person name="Li H."/>
            <person name="Fang K."/>
            <person name="Wang S."/>
            <person name="He J."/>
            <person name="Zhou D."/>
            <person name="Weng S."/>
            <person name="Chi M."/>
            <person name="Gu Z."/>
            <person name="He J."/>
            <person name="Li F."/>
            <person name="Wang M."/>
        </authorList>
    </citation>
    <scope>NUCLEOTIDE SEQUENCE [LARGE SCALE GENOMIC DNA]</scope>
    <source>
        <strain evidence="2">ZL_2023a</strain>
    </source>
</reference>
<feature type="non-terminal residue" evidence="2">
    <location>
        <position position="1"/>
    </location>
</feature>